<feature type="chain" id="PRO_5045906741" description="Lipoprotein" evidence="1">
    <location>
        <begin position="22"/>
        <end position="274"/>
    </location>
</feature>
<accession>A0ABQ3ZSR8</accession>
<reference evidence="2 3" key="1">
    <citation type="submission" date="2021-01" db="EMBL/GenBank/DDBJ databases">
        <title>Whole genome shotgun sequence of Actinoplanes humidus NBRC 14915.</title>
        <authorList>
            <person name="Komaki H."/>
            <person name="Tamura T."/>
        </authorList>
    </citation>
    <scope>NUCLEOTIDE SEQUENCE [LARGE SCALE GENOMIC DNA]</scope>
    <source>
        <strain evidence="2 3">NBRC 14915</strain>
    </source>
</reference>
<dbReference type="RefSeq" id="WP_203838351.1">
    <property type="nucleotide sequence ID" value="NZ_BAAATV010000026.1"/>
</dbReference>
<dbReference type="EMBL" id="BOMN01000054">
    <property type="protein sequence ID" value="GIE21232.1"/>
    <property type="molecule type" value="Genomic_DNA"/>
</dbReference>
<evidence type="ECO:0000313" key="3">
    <source>
        <dbReference type="Proteomes" id="UP000603200"/>
    </source>
</evidence>
<evidence type="ECO:0000256" key="1">
    <source>
        <dbReference type="SAM" id="SignalP"/>
    </source>
</evidence>
<evidence type="ECO:0008006" key="4">
    <source>
        <dbReference type="Google" id="ProtNLM"/>
    </source>
</evidence>
<keyword evidence="1" id="KW-0732">Signal</keyword>
<evidence type="ECO:0000313" key="2">
    <source>
        <dbReference type="EMBL" id="GIE21232.1"/>
    </source>
</evidence>
<gene>
    <name evidence="2" type="ORF">Ahu01nite_043340</name>
</gene>
<name>A0ABQ3ZSR8_9ACTN</name>
<feature type="signal peptide" evidence="1">
    <location>
        <begin position="1"/>
        <end position="21"/>
    </location>
</feature>
<dbReference type="Proteomes" id="UP000603200">
    <property type="component" value="Unassembled WGS sequence"/>
</dbReference>
<dbReference type="PROSITE" id="PS51257">
    <property type="entry name" value="PROKAR_LIPOPROTEIN"/>
    <property type="match status" value="1"/>
</dbReference>
<sequence>MNRRFAAVLVPLLGLSLAACTDDPPTIGSSTSGIKAGNYTFTTTLPGDSVARGVVDSPSHAASVDFETLVDKDAKATISYRVVGTDRFVKITTGASEANEQLEALKALGSTGPDAEKFNEGVQATADMFSGKKWLKLDLTKVKAEDLQLNADDPDVAGVAALLAGATTTKGDDKSITGTVDLTGIKGDSQILGKSAFEGLDPAQGKAIPYVATLDKDGRLTKLVLDMPKVTNTPAGKWTVDLTGYGSSAKPEVPPAAEVDDAPESAYEMLNGEG</sequence>
<protein>
    <recommendedName>
        <fullName evidence="4">Lipoprotein</fullName>
    </recommendedName>
</protein>
<keyword evidence="3" id="KW-1185">Reference proteome</keyword>
<proteinExistence type="predicted"/>
<organism evidence="2 3">
    <name type="scientific">Winogradskya humida</name>
    <dbReference type="NCBI Taxonomy" id="113566"/>
    <lineage>
        <taxon>Bacteria</taxon>
        <taxon>Bacillati</taxon>
        <taxon>Actinomycetota</taxon>
        <taxon>Actinomycetes</taxon>
        <taxon>Micromonosporales</taxon>
        <taxon>Micromonosporaceae</taxon>
        <taxon>Winogradskya</taxon>
    </lineage>
</organism>
<comment type="caution">
    <text evidence="2">The sequence shown here is derived from an EMBL/GenBank/DDBJ whole genome shotgun (WGS) entry which is preliminary data.</text>
</comment>